<gene>
    <name evidence="5" type="ORF">ADN01_03255</name>
</gene>
<dbReference type="STRING" id="229921.ADN01_03255"/>
<dbReference type="PANTHER" id="PTHR11049">
    <property type="entry name" value="ACYL COENZYME A THIOESTER HYDROLASE"/>
    <property type="match status" value="1"/>
</dbReference>
<dbReference type="PATRIC" id="fig|229921.5.peg.3031"/>
<evidence type="ECO:0000256" key="2">
    <source>
        <dbReference type="ARBA" id="ARBA00022801"/>
    </source>
</evidence>
<dbReference type="AlphaFoldDB" id="A0A0P6Y9X2"/>
<dbReference type="OrthoDB" id="9791628at2"/>
<dbReference type="InterPro" id="IPR040170">
    <property type="entry name" value="Cytosol_ACT"/>
</dbReference>
<proteinExistence type="inferred from homology"/>
<keyword evidence="2 3" id="KW-0378">Hydrolase</keyword>
<dbReference type="GO" id="GO:0006637">
    <property type="term" value="P:acyl-CoA metabolic process"/>
    <property type="evidence" value="ECO:0007669"/>
    <property type="project" value="TreeGrafter"/>
</dbReference>
<dbReference type="GO" id="GO:0052816">
    <property type="term" value="F:long-chain fatty acyl-CoA hydrolase activity"/>
    <property type="evidence" value="ECO:0007669"/>
    <property type="project" value="TreeGrafter"/>
</dbReference>
<sequence length="141" mass="15886">MKMRTFYTHRMVKSEDLNHHGTLFAGRSAEWFVEAGFIAASHLIPPANILCLQIHGMLFTRPVPLGAIVCYHSSVVYTGRSRLVTYIKVTLEQEFILDGFITFVSVDDEGKSRPHGIVIEAETPEEQALQARAISLNENKR</sequence>
<accession>A0A0P6Y9X2</accession>
<comment type="caution">
    <text evidence="5">The sequence shown here is derived from an EMBL/GenBank/DDBJ whole genome shotgun (WGS) entry which is preliminary data.</text>
</comment>
<dbReference type="SUPFAM" id="SSF54637">
    <property type="entry name" value="Thioesterase/thiol ester dehydrase-isomerase"/>
    <property type="match status" value="1"/>
</dbReference>
<evidence type="ECO:0000313" key="5">
    <source>
        <dbReference type="EMBL" id="KPL89905.1"/>
    </source>
</evidence>
<dbReference type="InterPro" id="IPR029069">
    <property type="entry name" value="HotDog_dom_sf"/>
</dbReference>
<dbReference type="InterPro" id="IPR033120">
    <property type="entry name" value="HOTDOG_ACOT"/>
</dbReference>
<reference evidence="5 6" key="1">
    <citation type="submission" date="2015-07" db="EMBL/GenBank/DDBJ databases">
        <title>Genome sequence of Levilinea saccharolytica DSM 16555.</title>
        <authorList>
            <person name="Hemp J."/>
            <person name="Ward L.M."/>
            <person name="Pace L.A."/>
            <person name="Fischer W.W."/>
        </authorList>
    </citation>
    <scope>NUCLEOTIDE SEQUENCE [LARGE SCALE GENOMIC DNA]</scope>
    <source>
        <strain evidence="5 6">KIBI-1</strain>
    </source>
</reference>
<organism evidence="5 6">
    <name type="scientific">Levilinea saccharolytica</name>
    <dbReference type="NCBI Taxonomy" id="229921"/>
    <lineage>
        <taxon>Bacteria</taxon>
        <taxon>Bacillati</taxon>
        <taxon>Chloroflexota</taxon>
        <taxon>Anaerolineae</taxon>
        <taxon>Anaerolineales</taxon>
        <taxon>Anaerolineaceae</taxon>
        <taxon>Levilinea</taxon>
    </lineage>
</organism>
<dbReference type="EMBL" id="LGCM01000014">
    <property type="protein sequence ID" value="KPL89905.1"/>
    <property type="molecule type" value="Genomic_DNA"/>
</dbReference>
<dbReference type="Proteomes" id="UP000050501">
    <property type="component" value="Unassembled WGS sequence"/>
</dbReference>
<dbReference type="Gene3D" id="3.10.129.10">
    <property type="entry name" value="Hotdog Thioesterase"/>
    <property type="match status" value="1"/>
</dbReference>
<comment type="similarity">
    <text evidence="1">Belongs to the acyl coenzyme A hydrolase family.</text>
</comment>
<evidence type="ECO:0000256" key="3">
    <source>
        <dbReference type="PROSITE-ProRule" id="PRU01106"/>
    </source>
</evidence>
<dbReference type="PROSITE" id="PS51770">
    <property type="entry name" value="HOTDOG_ACOT"/>
    <property type="match status" value="1"/>
</dbReference>
<dbReference type="Pfam" id="PF03061">
    <property type="entry name" value="4HBT"/>
    <property type="match status" value="1"/>
</dbReference>
<feature type="domain" description="HotDog ACOT-type" evidence="4">
    <location>
        <begin position="1"/>
        <end position="109"/>
    </location>
</feature>
<protein>
    <submittedName>
        <fullName evidence="5">Acyl-CoA hydrolase</fullName>
    </submittedName>
</protein>
<evidence type="ECO:0000256" key="1">
    <source>
        <dbReference type="ARBA" id="ARBA00010458"/>
    </source>
</evidence>
<dbReference type="CDD" id="cd03442">
    <property type="entry name" value="BFIT_BACH"/>
    <property type="match status" value="1"/>
</dbReference>
<dbReference type="GO" id="GO:0005737">
    <property type="term" value="C:cytoplasm"/>
    <property type="evidence" value="ECO:0007669"/>
    <property type="project" value="TreeGrafter"/>
</dbReference>
<dbReference type="RefSeq" id="WP_062416925.1">
    <property type="nucleotide sequence ID" value="NZ_DF967974.1"/>
</dbReference>
<keyword evidence="6" id="KW-1185">Reference proteome</keyword>
<dbReference type="InterPro" id="IPR006683">
    <property type="entry name" value="Thioestr_dom"/>
</dbReference>
<name>A0A0P6Y9X2_9CHLR</name>
<evidence type="ECO:0000259" key="4">
    <source>
        <dbReference type="PROSITE" id="PS51770"/>
    </source>
</evidence>
<evidence type="ECO:0000313" key="6">
    <source>
        <dbReference type="Proteomes" id="UP000050501"/>
    </source>
</evidence>